<sequence>MLSKITQELLKMNNVLLMRPDDSEFMIPDDWSGLNAKGITYEQDNRVTESFLPFKSFYCSPVCTTVELISQNNCFAMGIRYLLEKKRDLRLNHFKAFSHKCETKPDVLIMTGCTVADTYSIFSRIVEENIMKTMTPIVIITGHHSEDLCSLASKLGGVKIISPTEKIAKIENAINDAFNSKPKKIRFLTDILSPQQIETMKMVAQGRSVNEISAAMNISIKTVYAHKVRAINKLGIKKKVYEALFYKALIQFN</sequence>
<dbReference type="SMR" id="A0A0H2V2F4"/>
<organism evidence="3 4">
    <name type="scientific">Shigella flexneri</name>
    <dbReference type="NCBI Taxonomy" id="623"/>
    <lineage>
        <taxon>Bacteria</taxon>
        <taxon>Pseudomonadati</taxon>
        <taxon>Pseudomonadota</taxon>
        <taxon>Gammaproteobacteria</taxon>
        <taxon>Enterobacterales</taxon>
        <taxon>Enterobacteriaceae</taxon>
        <taxon>Shigella</taxon>
    </lineage>
</organism>
<evidence type="ECO:0000256" key="1">
    <source>
        <dbReference type="ARBA" id="ARBA00023125"/>
    </source>
</evidence>
<dbReference type="GO" id="GO:0006355">
    <property type="term" value="P:regulation of DNA-templated transcription"/>
    <property type="evidence" value="ECO:0007669"/>
    <property type="project" value="InterPro"/>
</dbReference>
<dbReference type="InterPro" id="IPR016032">
    <property type="entry name" value="Sig_transdc_resp-reg_C-effctor"/>
</dbReference>
<evidence type="ECO:0000259" key="2">
    <source>
        <dbReference type="PROSITE" id="PS50043"/>
    </source>
</evidence>
<dbReference type="AlphaFoldDB" id="A0A0H2V2F4"/>
<name>A0A0H2V2F4_SHIFL</name>
<dbReference type="Proteomes" id="UP000002673">
    <property type="component" value="Chromosome"/>
</dbReference>
<dbReference type="RefSeq" id="WP_011069549.1">
    <property type="nucleotide sequence ID" value="NZ_BSBQ01000009.1"/>
</dbReference>
<dbReference type="SUPFAM" id="SSF46894">
    <property type="entry name" value="C-terminal effector domain of the bipartite response regulators"/>
    <property type="match status" value="1"/>
</dbReference>
<dbReference type="PRINTS" id="PR00038">
    <property type="entry name" value="HTHLUXR"/>
</dbReference>
<dbReference type="KEGG" id="sfx:S4836"/>
<accession>A0A0H2V2F4</accession>
<dbReference type="GO" id="GO:0003677">
    <property type="term" value="F:DNA binding"/>
    <property type="evidence" value="ECO:0007669"/>
    <property type="project" value="UniProtKB-KW"/>
</dbReference>
<proteinExistence type="predicted"/>
<dbReference type="CDD" id="cd06170">
    <property type="entry name" value="LuxR_C_like"/>
    <property type="match status" value="1"/>
</dbReference>
<evidence type="ECO:0000313" key="4">
    <source>
        <dbReference type="Proteomes" id="UP000002673"/>
    </source>
</evidence>
<protein>
    <recommendedName>
        <fullName evidence="2">HTH luxR-type domain-containing protein</fullName>
    </recommendedName>
</protein>
<dbReference type="PROSITE" id="PS50043">
    <property type="entry name" value="HTH_LUXR_2"/>
    <property type="match status" value="1"/>
</dbReference>
<dbReference type="EMBL" id="AE014073">
    <property type="protein sequence ID" value="AAP19216.1"/>
    <property type="molecule type" value="Genomic_DNA"/>
</dbReference>
<dbReference type="Pfam" id="PF00196">
    <property type="entry name" value="GerE"/>
    <property type="match status" value="1"/>
</dbReference>
<dbReference type="InterPro" id="IPR000792">
    <property type="entry name" value="Tscrpt_reg_LuxR_C"/>
</dbReference>
<feature type="domain" description="HTH luxR-type" evidence="2">
    <location>
        <begin position="185"/>
        <end position="252"/>
    </location>
</feature>
<dbReference type="PATRIC" id="fig|198214.7.peg.4131"/>
<dbReference type="PROSITE" id="PS00622">
    <property type="entry name" value="HTH_LUXR_1"/>
    <property type="match status" value="1"/>
</dbReference>
<dbReference type="Gene3D" id="3.40.50.2300">
    <property type="match status" value="1"/>
</dbReference>
<gene>
    <name evidence="3" type="ordered locus">S4836</name>
</gene>
<keyword evidence="1" id="KW-0238">DNA-binding</keyword>
<evidence type="ECO:0000313" key="3">
    <source>
        <dbReference type="EMBL" id="AAP19216.1"/>
    </source>
</evidence>
<dbReference type="SMART" id="SM00421">
    <property type="entry name" value="HTH_LUXR"/>
    <property type="match status" value="1"/>
</dbReference>
<reference evidence="3 4" key="1">
    <citation type="journal article" date="2003" name="Infect. Immun.">
        <title>Complete genome sequence and comparative genomics of Shigella flexneri serotype 2a strain 2457T.</title>
        <authorList>
            <person name="Wei J."/>
            <person name="Goldberg M.B."/>
            <person name="Burland V."/>
            <person name="Venkatesan M.M."/>
            <person name="Deng W."/>
            <person name="Fournier G."/>
            <person name="Mayhew G.F."/>
            <person name="Plunkett G.III."/>
            <person name="Rose D.J."/>
            <person name="Darling A."/>
            <person name="Mau B."/>
            <person name="Perna N.T."/>
            <person name="Payne S.M."/>
            <person name="Runyen-Janecky L.J."/>
            <person name="Zhou S."/>
            <person name="Schwartz D.C."/>
            <person name="Blattner F.R."/>
        </authorList>
    </citation>
    <scope>NUCLEOTIDE SEQUENCE [LARGE SCALE GENOMIC DNA]</scope>
    <source>
        <strain evidence="4">ATCC 700930 / 2457T / Serotype 2a</strain>
    </source>
</reference>